<name>A0A165DIA7_EXIGL</name>
<reference evidence="2 3" key="1">
    <citation type="journal article" date="2016" name="Mol. Biol. Evol.">
        <title>Comparative Genomics of Early-Diverging Mushroom-Forming Fungi Provides Insights into the Origins of Lignocellulose Decay Capabilities.</title>
        <authorList>
            <person name="Nagy L.G."/>
            <person name="Riley R."/>
            <person name="Tritt A."/>
            <person name="Adam C."/>
            <person name="Daum C."/>
            <person name="Floudas D."/>
            <person name="Sun H."/>
            <person name="Yadav J.S."/>
            <person name="Pangilinan J."/>
            <person name="Larsson K.H."/>
            <person name="Matsuura K."/>
            <person name="Barry K."/>
            <person name="Labutti K."/>
            <person name="Kuo R."/>
            <person name="Ohm R.A."/>
            <person name="Bhattacharya S.S."/>
            <person name="Shirouzu T."/>
            <person name="Yoshinaga Y."/>
            <person name="Martin F.M."/>
            <person name="Grigoriev I.V."/>
            <person name="Hibbett D.S."/>
        </authorList>
    </citation>
    <scope>NUCLEOTIDE SEQUENCE [LARGE SCALE GENOMIC DNA]</scope>
    <source>
        <strain evidence="2 3">HHB12029</strain>
    </source>
</reference>
<gene>
    <name evidence="2" type="ORF">EXIGLDRAFT_842080</name>
</gene>
<dbReference type="Proteomes" id="UP000077266">
    <property type="component" value="Unassembled WGS sequence"/>
</dbReference>
<evidence type="ECO:0000313" key="2">
    <source>
        <dbReference type="EMBL" id="KZV84598.1"/>
    </source>
</evidence>
<feature type="compositionally biased region" description="Polar residues" evidence="1">
    <location>
        <begin position="572"/>
        <end position="581"/>
    </location>
</feature>
<evidence type="ECO:0000256" key="1">
    <source>
        <dbReference type="SAM" id="MobiDB-lite"/>
    </source>
</evidence>
<sequence>MDSTSQHAEGDRGGENSALEADTPRPPPHSQVLRRPFGILSAAEGPAGDSSAQVGVAPRPRSPPQFRVPDLPLSVQHAAGGQTSVQVAGPSRRRSPFKPPLSVRAERDPHPTLGPVFELNPPRVVRKTLADMAIYEGTEEDRLIQPRGPLDPTLAGYIKRISRTLDFRAPGPDRLRTPSWKRDVEAACSDDDENEVDDSLDVYKSDDDDDHSTTGSASDDGAELAAQYMHDLDLNSEEGRVRASTGRLHNGENANWNESNNREARRSGVSVPVFYSPGSPVQPDENDDDDANPHYPGFTIGGLDNDAYEHGVQQARYLGVPVGQFHRVENDHDVTNPHYPGFIIPPSHEAENAYEDASQARYSDVSIEQFQGDEEEDDIANPHYYEDEHEHEHESPQAGYSDLSEQFQGDDYEDDVANPHYPGFPVATSYEGEDEHESPQARYSDVFIEQFQGEDDVGDPHYYPSSHDDDSEDEYESPQARYSLVRVGQFQGRENEILDGSISRLNGSETENESESGGESEDTENRYTSVFAVRSSGDDQYTSESESDVTEDDYPETVPASSDPMLYDISDTEVSSGFDSDASQETEESDGIVTDHEAGFQSLYLVQYVDDSLPAQSPSSLRRRLEDVFGDDGDDYGDDRTPKRRRVDVNLAVDDEDVEFLDPFWNLSKEFVESTVRLGLPAYGGPAAAVAAVASN</sequence>
<feature type="compositionally biased region" description="Acidic residues" evidence="1">
    <location>
        <begin position="545"/>
        <end position="555"/>
    </location>
</feature>
<proteinExistence type="predicted"/>
<protein>
    <submittedName>
        <fullName evidence="2">Uncharacterized protein</fullName>
    </submittedName>
</protein>
<evidence type="ECO:0000313" key="3">
    <source>
        <dbReference type="Proteomes" id="UP000077266"/>
    </source>
</evidence>
<feature type="region of interest" description="Disordered" evidence="1">
    <location>
        <begin position="1"/>
        <end position="118"/>
    </location>
</feature>
<organism evidence="2 3">
    <name type="scientific">Exidia glandulosa HHB12029</name>
    <dbReference type="NCBI Taxonomy" id="1314781"/>
    <lineage>
        <taxon>Eukaryota</taxon>
        <taxon>Fungi</taxon>
        <taxon>Dikarya</taxon>
        <taxon>Basidiomycota</taxon>
        <taxon>Agaricomycotina</taxon>
        <taxon>Agaricomycetes</taxon>
        <taxon>Auriculariales</taxon>
        <taxon>Exidiaceae</taxon>
        <taxon>Exidia</taxon>
    </lineage>
</organism>
<feature type="compositionally biased region" description="Acidic residues" evidence="1">
    <location>
        <begin position="188"/>
        <end position="210"/>
    </location>
</feature>
<dbReference type="EMBL" id="KV426218">
    <property type="protein sequence ID" value="KZV84598.1"/>
    <property type="molecule type" value="Genomic_DNA"/>
</dbReference>
<feature type="region of interest" description="Disordered" evidence="1">
    <location>
        <begin position="239"/>
        <end position="302"/>
    </location>
</feature>
<dbReference type="InParanoid" id="A0A165DIA7"/>
<feature type="region of interest" description="Disordered" evidence="1">
    <location>
        <begin position="168"/>
        <end position="221"/>
    </location>
</feature>
<feature type="compositionally biased region" description="Basic and acidic residues" evidence="1">
    <location>
        <begin position="168"/>
        <end position="185"/>
    </location>
</feature>
<keyword evidence="3" id="KW-1185">Reference proteome</keyword>
<feature type="compositionally biased region" description="Acidic residues" evidence="1">
    <location>
        <begin position="510"/>
        <end position="522"/>
    </location>
</feature>
<feature type="compositionally biased region" description="Basic and acidic residues" evidence="1">
    <location>
        <begin position="386"/>
        <end position="395"/>
    </location>
</feature>
<dbReference type="AlphaFoldDB" id="A0A165DIA7"/>
<accession>A0A165DIA7</accession>
<feature type="region of interest" description="Disordered" evidence="1">
    <location>
        <begin position="386"/>
        <end position="595"/>
    </location>
</feature>